<dbReference type="EMBL" id="BLPG01000001">
    <property type="protein sequence ID" value="GFJ93216.1"/>
    <property type="molecule type" value="Genomic_DNA"/>
</dbReference>
<dbReference type="Gene3D" id="3.40.50.720">
    <property type="entry name" value="NAD(P)-binding Rossmann-like Domain"/>
    <property type="match status" value="1"/>
</dbReference>
<dbReference type="PANTHER" id="PTHR43833">
    <property type="entry name" value="POTASSIUM CHANNEL PROTEIN 2-RELATED-RELATED"/>
    <property type="match status" value="1"/>
</dbReference>
<dbReference type="AlphaFoldDB" id="A0A6V8LGI0"/>
<protein>
    <recommendedName>
        <fullName evidence="1">RCK N-terminal domain-containing protein</fullName>
    </recommendedName>
</protein>
<dbReference type="PANTHER" id="PTHR43833:SF7">
    <property type="entry name" value="KTR SYSTEM POTASSIUM UPTAKE PROTEIN C"/>
    <property type="match status" value="1"/>
</dbReference>
<comment type="caution">
    <text evidence="2">The sequence shown here is derived from an EMBL/GenBank/DDBJ whole genome shotgun (WGS) entry which is preliminary data.</text>
</comment>
<evidence type="ECO:0000313" key="2">
    <source>
        <dbReference type="EMBL" id="GFJ93216.1"/>
    </source>
</evidence>
<evidence type="ECO:0000259" key="1">
    <source>
        <dbReference type="Pfam" id="PF02254"/>
    </source>
</evidence>
<dbReference type="InterPro" id="IPR050721">
    <property type="entry name" value="Trk_Ktr_HKT_K-transport"/>
</dbReference>
<dbReference type="InterPro" id="IPR003148">
    <property type="entry name" value="RCK_N"/>
</dbReference>
<gene>
    <name evidence="2" type="ORF">Prum_068580</name>
</gene>
<dbReference type="GO" id="GO:0006813">
    <property type="term" value="P:potassium ion transport"/>
    <property type="evidence" value="ECO:0007669"/>
    <property type="project" value="InterPro"/>
</dbReference>
<dbReference type="Proteomes" id="UP000482960">
    <property type="component" value="Unassembled WGS sequence"/>
</dbReference>
<dbReference type="RefSeq" id="WP_173079894.1">
    <property type="nucleotide sequence ID" value="NZ_BAABJB010000043.1"/>
</dbReference>
<feature type="domain" description="RCK N-terminal" evidence="1">
    <location>
        <begin position="14"/>
        <end position="116"/>
    </location>
</feature>
<proteinExistence type="predicted"/>
<dbReference type="InterPro" id="IPR036291">
    <property type="entry name" value="NAD(P)-bd_dom_sf"/>
</dbReference>
<sequence length="123" mass="12532">MATTGKALTRDGGVVVIGLGSFGGQVAASLARLGHEVLGIDENPEVVQACSDRLTRVAHADGTDQQALRRAGVPGFTRAVVGIGTALQASVLTVLSLAENGVGEIWARATTGRHGKMTGGRSR</sequence>
<reference evidence="2 3" key="1">
    <citation type="submission" date="2020-03" db="EMBL/GenBank/DDBJ databases">
        <title>Whole genome shotgun sequence of Phytohabitans rumicis NBRC 108638.</title>
        <authorList>
            <person name="Komaki H."/>
            <person name="Tamura T."/>
        </authorList>
    </citation>
    <scope>NUCLEOTIDE SEQUENCE [LARGE SCALE GENOMIC DNA]</scope>
    <source>
        <strain evidence="2 3">NBRC 108638</strain>
    </source>
</reference>
<evidence type="ECO:0000313" key="3">
    <source>
        <dbReference type="Proteomes" id="UP000482960"/>
    </source>
</evidence>
<keyword evidence="3" id="KW-1185">Reference proteome</keyword>
<accession>A0A6V8LGI0</accession>
<name>A0A6V8LGI0_9ACTN</name>
<reference evidence="2 3" key="2">
    <citation type="submission" date="2020-03" db="EMBL/GenBank/DDBJ databases">
        <authorList>
            <person name="Ichikawa N."/>
            <person name="Kimura A."/>
            <person name="Kitahashi Y."/>
            <person name="Uohara A."/>
        </authorList>
    </citation>
    <scope>NUCLEOTIDE SEQUENCE [LARGE SCALE GENOMIC DNA]</scope>
    <source>
        <strain evidence="2 3">NBRC 108638</strain>
    </source>
</reference>
<organism evidence="2 3">
    <name type="scientific">Phytohabitans rumicis</name>
    <dbReference type="NCBI Taxonomy" id="1076125"/>
    <lineage>
        <taxon>Bacteria</taxon>
        <taxon>Bacillati</taxon>
        <taxon>Actinomycetota</taxon>
        <taxon>Actinomycetes</taxon>
        <taxon>Micromonosporales</taxon>
        <taxon>Micromonosporaceae</taxon>
    </lineage>
</organism>
<dbReference type="Pfam" id="PF02254">
    <property type="entry name" value="TrkA_N"/>
    <property type="match status" value="1"/>
</dbReference>
<dbReference type="SUPFAM" id="SSF51735">
    <property type="entry name" value="NAD(P)-binding Rossmann-fold domains"/>
    <property type="match status" value="1"/>
</dbReference>